<evidence type="ECO:0000256" key="1">
    <source>
        <dbReference type="ARBA" id="ARBA00004651"/>
    </source>
</evidence>
<keyword evidence="4 6" id="KW-1133">Transmembrane helix</keyword>
<feature type="transmembrane region" description="Helical" evidence="6">
    <location>
        <begin position="90"/>
        <end position="109"/>
    </location>
</feature>
<dbReference type="GO" id="GO:0005886">
    <property type="term" value="C:plasma membrane"/>
    <property type="evidence" value="ECO:0007669"/>
    <property type="project" value="UniProtKB-SubCell"/>
</dbReference>
<proteinExistence type="predicted"/>
<evidence type="ECO:0000313" key="8">
    <source>
        <dbReference type="Proteomes" id="UP000033616"/>
    </source>
</evidence>
<dbReference type="PANTHER" id="PTHR30213">
    <property type="entry name" value="INNER MEMBRANE PROTEIN YHJD"/>
    <property type="match status" value="1"/>
</dbReference>
<keyword evidence="5 6" id="KW-0472">Membrane</keyword>
<feature type="transmembrane region" description="Helical" evidence="6">
    <location>
        <begin position="130"/>
        <end position="156"/>
    </location>
</feature>
<keyword evidence="2" id="KW-1003">Cell membrane</keyword>
<protein>
    <submittedName>
        <fullName evidence="7">YihY family inner membrane domain protein</fullName>
    </submittedName>
</protein>
<feature type="transmembrane region" description="Helical" evidence="6">
    <location>
        <begin position="176"/>
        <end position="197"/>
    </location>
</feature>
<comment type="subcellular location">
    <subcellularLocation>
        <location evidence="1">Cell membrane</location>
        <topology evidence="1">Multi-pass membrane protein</topology>
    </subcellularLocation>
</comment>
<keyword evidence="8" id="KW-1185">Reference proteome</keyword>
<accession>A0A0F3MIV8</accession>
<feature type="transmembrane region" description="Helical" evidence="6">
    <location>
        <begin position="204"/>
        <end position="225"/>
    </location>
</feature>
<evidence type="ECO:0000256" key="2">
    <source>
        <dbReference type="ARBA" id="ARBA00022475"/>
    </source>
</evidence>
<name>A0A0F3MIV8_9RICK</name>
<dbReference type="PANTHER" id="PTHR30213:SF0">
    <property type="entry name" value="UPF0761 MEMBRANE PROTEIN YIHY"/>
    <property type="match status" value="1"/>
</dbReference>
<organism evidence="7 8">
    <name type="scientific">Orientia chuto str. Dubai</name>
    <dbReference type="NCBI Taxonomy" id="1359168"/>
    <lineage>
        <taxon>Bacteria</taxon>
        <taxon>Pseudomonadati</taxon>
        <taxon>Pseudomonadota</taxon>
        <taxon>Alphaproteobacteria</taxon>
        <taxon>Rickettsiales</taxon>
        <taxon>Rickettsiaceae</taxon>
        <taxon>Rickettsieae</taxon>
        <taxon>Orientia</taxon>
    </lineage>
</organism>
<keyword evidence="3 6" id="KW-0812">Transmembrane</keyword>
<dbReference type="STRING" id="1359168.OCHUTO_0782"/>
<evidence type="ECO:0000256" key="5">
    <source>
        <dbReference type="ARBA" id="ARBA00023136"/>
    </source>
</evidence>
<dbReference type="PATRIC" id="fig|1359168.3.peg.426"/>
<feature type="transmembrane region" description="Helical" evidence="6">
    <location>
        <begin position="25"/>
        <end position="45"/>
    </location>
</feature>
<evidence type="ECO:0000256" key="6">
    <source>
        <dbReference type="SAM" id="Phobius"/>
    </source>
</evidence>
<dbReference type="EMBL" id="LANP01000020">
    <property type="protein sequence ID" value="KJV55571.1"/>
    <property type="molecule type" value="Genomic_DNA"/>
</dbReference>
<dbReference type="OrthoDB" id="7163777at2"/>
<dbReference type="PIRSF" id="PIRSF035875">
    <property type="entry name" value="RNase_BN"/>
    <property type="match status" value="1"/>
</dbReference>
<feature type="transmembrane region" description="Helical" evidence="6">
    <location>
        <begin position="237"/>
        <end position="262"/>
    </location>
</feature>
<evidence type="ECO:0000313" key="7">
    <source>
        <dbReference type="EMBL" id="KJV55571.1"/>
    </source>
</evidence>
<dbReference type="Pfam" id="PF03631">
    <property type="entry name" value="Virul_fac_BrkB"/>
    <property type="match status" value="1"/>
</dbReference>
<dbReference type="NCBIfam" id="TIGR00765">
    <property type="entry name" value="yihY_not_rbn"/>
    <property type="match status" value="1"/>
</dbReference>
<reference evidence="7 8" key="1">
    <citation type="submission" date="2015-02" db="EMBL/GenBank/DDBJ databases">
        <title>Genome Sequencing of Rickettsiales.</title>
        <authorList>
            <person name="Daugherty S.C."/>
            <person name="Su Q."/>
            <person name="Abolude K."/>
            <person name="Beier-Sexton M."/>
            <person name="Carlyon J.A."/>
            <person name="Carter R."/>
            <person name="Day N.P."/>
            <person name="Dumler S.J."/>
            <person name="Dyachenko V."/>
            <person name="Godinez A."/>
            <person name="Kurtti T.J."/>
            <person name="Lichay M."/>
            <person name="Mullins K.E."/>
            <person name="Ott S."/>
            <person name="Pappas-Brown V."/>
            <person name="Paris D.H."/>
            <person name="Patel P."/>
            <person name="Richards A.L."/>
            <person name="Sadzewicz L."/>
            <person name="Sears K."/>
            <person name="Seidman D."/>
            <person name="Sengamalay N."/>
            <person name="Stenos J."/>
            <person name="Tallon L.J."/>
            <person name="Vincent G."/>
            <person name="Fraser C.M."/>
            <person name="Munderloh U."/>
            <person name="Dunning-Hotopp J.C."/>
        </authorList>
    </citation>
    <scope>NUCLEOTIDE SEQUENCE [LARGE SCALE GENOMIC DNA]</scope>
    <source>
        <strain evidence="7 8">Fuller</strain>
    </source>
</reference>
<evidence type="ECO:0000256" key="3">
    <source>
        <dbReference type="ARBA" id="ARBA00022692"/>
    </source>
</evidence>
<sequence length="281" mass="32100">MIGRYIRCLTQATFKTIEHDGIEHAGYMAFMILLSIFPFVIFFLASSSFLGVSELGKNGISMLLSNLPMNISEALVPRIHEILDHPPQSLLTLAILGTIWTSSSFVEGIRTILNRVHQVNSPPPYWLRRLLSIVQFLITSMIIFLTIVLLVFIPIILRKIPPTIFFTKTLSPIWGLLRYVFIVTTLFFTVSTIYYFVPNTNLKFIEVVPGAIVTVMLWIFSGTILSKSTAYYSQLNLIYGSLGSIIITLLFFHIIAIIFIYGAEFNHQLLRKNSKKYWCKY</sequence>
<dbReference type="AlphaFoldDB" id="A0A0F3MIV8"/>
<evidence type="ECO:0000256" key="4">
    <source>
        <dbReference type="ARBA" id="ARBA00022989"/>
    </source>
</evidence>
<dbReference type="InterPro" id="IPR017039">
    <property type="entry name" value="Virul_fac_BrkB"/>
</dbReference>
<comment type="caution">
    <text evidence="7">The sequence shown here is derived from an EMBL/GenBank/DDBJ whole genome shotgun (WGS) entry which is preliminary data.</text>
</comment>
<gene>
    <name evidence="7" type="primary">yihY</name>
    <name evidence="7" type="ORF">OCHUTO_0782</name>
</gene>
<dbReference type="Proteomes" id="UP000033616">
    <property type="component" value="Unassembled WGS sequence"/>
</dbReference>